<dbReference type="AlphaFoldDB" id="A0A1H7JFW9"/>
<gene>
    <name evidence="4" type="ORF">SAMN05216469_10544</name>
</gene>
<dbReference type="Pfam" id="PF01553">
    <property type="entry name" value="Acyltransferase"/>
    <property type="match status" value="1"/>
</dbReference>
<dbReference type="SMART" id="SM00563">
    <property type="entry name" value="PlsC"/>
    <property type="match status" value="1"/>
</dbReference>
<protein>
    <submittedName>
        <fullName evidence="4">1-acyl-sn-glycerol-3-phosphate acyltransferase</fullName>
    </submittedName>
</protein>
<accession>A0A1H7JFW9</accession>
<keyword evidence="1 4" id="KW-0808">Transferase</keyword>
<evidence type="ECO:0000313" key="5">
    <source>
        <dbReference type="Proteomes" id="UP000186015"/>
    </source>
</evidence>
<dbReference type="SUPFAM" id="SSF69593">
    <property type="entry name" value="Glycerol-3-phosphate (1)-acyltransferase"/>
    <property type="match status" value="1"/>
</dbReference>
<evidence type="ECO:0000259" key="3">
    <source>
        <dbReference type="SMART" id="SM00563"/>
    </source>
</evidence>
<feature type="domain" description="Phospholipid/glycerol acyltransferase" evidence="3">
    <location>
        <begin position="39"/>
        <end position="152"/>
    </location>
</feature>
<evidence type="ECO:0000313" key="4">
    <source>
        <dbReference type="EMBL" id="SEK73509.1"/>
    </source>
</evidence>
<keyword evidence="2 4" id="KW-0012">Acyltransferase</keyword>
<organism evidence="4 5">
    <name type="scientific">Ruminococcus albus</name>
    <dbReference type="NCBI Taxonomy" id="1264"/>
    <lineage>
        <taxon>Bacteria</taxon>
        <taxon>Bacillati</taxon>
        <taxon>Bacillota</taxon>
        <taxon>Clostridia</taxon>
        <taxon>Eubacteriales</taxon>
        <taxon>Oscillospiraceae</taxon>
        <taxon>Ruminococcus</taxon>
    </lineage>
</organism>
<sequence length="216" mass="24095">MDKRVVVYKVMRMVFAPLFYVLFQPKIIGRVNIPKEGAAVIAGNHKHALDPILVDISTRRTVRTLAKKDLHDGPFGWLFRSSGTIPVDLHAKHNPEALKAAKEALHDGELVNVSPEAKRNYTDELLLPFKYGAAVMSEDTGASLVPYAIVGRYKPFGGLTIIFGKPFKAVGDAEMTNRKLYNSIAALLKKVMPKEELQSKKITSFEEWSSRNEKTS</sequence>
<evidence type="ECO:0000256" key="1">
    <source>
        <dbReference type="ARBA" id="ARBA00022679"/>
    </source>
</evidence>
<dbReference type="OrthoDB" id="9803035at2"/>
<dbReference type="GO" id="GO:0005886">
    <property type="term" value="C:plasma membrane"/>
    <property type="evidence" value="ECO:0007669"/>
    <property type="project" value="TreeGrafter"/>
</dbReference>
<dbReference type="GO" id="GO:0006654">
    <property type="term" value="P:phosphatidic acid biosynthetic process"/>
    <property type="evidence" value="ECO:0007669"/>
    <property type="project" value="TreeGrafter"/>
</dbReference>
<evidence type="ECO:0000256" key="2">
    <source>
        <dbReference type="ARBA" id="ARBA00023315"/>
    </source>
</evidence>
<proteinExistence type="predicted"/>
<dbReference type="GO" id="GO:0003841">
    <property type="term" value="F:1-acylglycerol-3-phosphate O-acyltransferase activity"/>
    <property type="evidence" value="ECO:0007669"/>
    <property type="project" value="TreeGrafter"/>
</dbReference>
<dbReference type="Proteomes" id="UP000186015">
    <property type="component" value="Unassembled WGS sequence"/>
</dbReference>
<reference evidence="4 5" key="1">
    <citation type="submission" date="2016-10" db="EMBL/GenBank/DDBJ databases">
        <authorList>
            <person name="de Groot N.N."/>
        </authorList>
    </citation>
    <scope>NUCLEOTIDE SEQUENCE [LARGE SCALE GENOMIC DNA]</scope>
    <source>
        <strain evidence="4 5">KH2T6</strain>
    </source>
</reference>
<dbReference type="RefSeq" id="WP_074831825.1">
    <property type="nucleotide sequence ID" value="NZ_FOAT01000005.1"/>
</dbReference>
<dbReference type="EMBL" id="FOAT01000005">
    <property type="protein sequence ID" value="SEK73509.1"/>
    <property type="molecule type" value="Genomic_DNA"/>
</dbReference>
<dbReference type="PANTHER" id="PTHR10434:SF11">
    <property type="entry name" value="1-ACYL-SN-GLYCEROL-3-PHOSPHATE ACYLTRANSFERASE"/>
    <property type="match status" value="1"/>
</dbReference>
<name>A0A1H7JFW9_RUMAL</name>
<dbReference type="PANTHER" id="PTHR10434">
    <property type="entry name" value="1-ACYL-SN-GLYCEROL-3-PHOSPHATE ACYLTRANSFERASE"/>
    <property type="match status" value="1"/>
</dbReference>
<dbReference type="CDD" id="cd07989">
    <property type="entry name" value="LPLAT_AGPAT-like"/>
    <property type="match status" value="1"/>
</dbReference>
<dbReference type="InterPro" id="IPR002123">
    <property type="entry name" value="Plipid/glycerol_acylTrfase"/>
</dbReference>